<accession>A0A6G1CXV6</accession>
<name>A0A6G1CXV6_9ORYZ</name>
<proteinExistence type="predicted"/>
<dbReference type="Proteomes" id="UP000479710">
    <property type="component" value="Unassembled WGS sequence"/>
</dbReference>
<comment type="caution">
    <text evidence="1">The sequence shown here is derived from an EMBL/GenBank/DDBJ whole genome shotgun (WGS) entry which is preliminary data.</text>
</comment>
<protein>
    <submittedName>
        <fullName evidence="1">Uncharacterized protein</fullName>
    </submittedName>
</protein>
<evidence type="ECO:0000313" key="2">
    <source>
        <dbReference type="Proteomes" id="UP000479710"/>
    </source>
</evidence>
<organism evidence="1 2">
    <name type="scientific">Oryza meyeriana var. granulata</name>
    <dbReference type="NCBI Taxonomy" id="110450"/>
    <lineage>
        <taxon>Eukaryota</taxon>
        <taxon>Viridiplantae</taxon>
        <taxon>Streptophyta</taxon>
        <taxon>Embryophyta</taxon>
        <taxon>Tracheophyta</taxon>
        <taxon>Spermatophyta</taxon>
        <taxon>Magnoliopsida</taxon>
        <taxon>Liliopsida</taxon>
        <taxon>Poales</taxon>
        <taxon>Poaceae</taxon>
        <taxon>BOP clade</taxon>
        <taxon>Oryzoideae</taxon>
        <taxon>Oryzeae</taxon>
        <taxon>Oryzinae</taxon>
        <taxon>Oryza</taxon>
        <taxon>Oryza meyeriana</taxon>
    </lineage>
</organism>
<evidence type="ECO:0000313" key="1">
    <source>
        <dbReference type="EMBL" id="KAF0905465.1"/>
    </source>
</evidence>
<sequence>MRARREKIGVRRDEHVEAEDQHAGEIGTTWCFTHLECLRQHMDWSNGLLTGLSGLLASKP</sequence>
<reference evidence="1 2" key="1">
    <citation type="submission" date="2019-11" db="EMBL/GenBank/DDBJ databases">
        <title>Whole genome sequence of Oryza granulata.</title>
        <authorList>
            <person name="Li W."/>
        </authorList>
    </citation>
    <scope>NUCLEOTIDE SEQUENCE [LARGE SCALE GENOMIC DNA]</scope>
    <source>
        <strain evidence="2">cv. Menghai</strain>
        <tissue evidence="1">Leaf</tissue>
    </source>
</reference>
<dbReference type="EMBL" id="SPHZ02000007">
    <property type="protein sequence ID" value="KAF0905465.1"/>
    <property type="molecule type" value="Genomic_DNA"/>
</dbReference>
<gene>
    <name evidence="1" type="ORF">E2562_004433</name>
</gene>
<dbReference type="AlphaFoldDB" id="A0A6G1CXV6"/>
<keyword evidence="2" id="KW-1185">Reference proteome</keyword>